<dbReference type="EMBL" id="JAVDXT010000001">
    <property type="protein sequence ID" value="MDR7375699.1"/>
    <property type="molecule type" value="Genomic_DNA"/>
</dbReference>
<reference evidence="1 2" key="1">
    <citation type="submission" date="2023-07" db="EMBL/GenBank/DDBJ databases">
        <title>Sorghum-associated microbial communities from plants grown in Nebraska, USA.</title>
        <authorList>
            <person name="Schachtman D."/>
        </authorList>
    </citation>
    <scope>NUCLEOTIDE SEQUENCE [LARGE SCALE GENOMIC DNA]</scope>
    <source>
        <strain evidence="1 2">BE313</strain>
    </source>
</reference>
<accession>A0ABU2C2Y5</accession>
<evidence type="ECO:0000313" key="2">
    <source>
        <dbReference type="Proteomes" id="UP001180487"/>
    </source>
</evidence>
<protein>
    <submittedName>
        <fullName evidence="1">Uncharacterized protein</fullName>
    </submittedName>
</protein>
<name>A0ABU2C2Y5_9BURK</name>
<dbReference type="Proteomes" id="UP001180487">
    <property type="component" value="Unassembled WGS sequence"/>
</dbReference>
<comment type="caution">
    <text evidence="1">The sequence shown here is derived from an EMBL/GenBank/DDBJ whole genome shotgun (WGS) entry which is preliminary data.</text>
</comment>
<organism evidence="1 2">
    <name type="scientific">Rhodoferax ferrireducens</name>
    <dbReference type="NCBI Taxonomy" id="192843"/>
    <lineage>
        <taxon>Bacteria</taxon>
        <taxon>Pseudomonadati</taxon>
        <taxon>Pseudomonadota</taxon>
        <taxon>Betaproteobacteria</taxon>
        <taxon>Burkholderiales</taxon>
        <taxon>Comamonadaceae</taxon>
        <taxon>Rhodoferax</taxon>
    </lineage>
</organism>
<proteinExistence type="predicted"/>
<evidence type="ECO:0000313" key="1">
    <source>
        <dbReference type="EMBL" id="MDR7375699.1"/>
    </source>
</evidence>
<gene>
    <name evidence="1" type="ORF">J2X19_000357</name>
</gene>
<sequence>MSDLQEFHVGDCVVSLFAKPMIDGTWLAKVGIALHYGMPIPSERVFSFDNPFTSEDTALAHAREQGMRMARDPVAYLQMAA</sequence>
<keyword evidence="2" id="KW-1185">Reference proteome</keyword>
<dbReference type="RefSeq" id="WP_125473925.1">
    <property type="nucleotide sequence ID" value="NZ_JAVDXT010000001.1"/>
</dbReference>